<feature type="region of interest" description="Disordered" evidence="1">
    <location>
        <begin position="19"/>
        <end position="105"/>
    </location>
</feature>
<dbReference type="Proteomes" id="UP000077002">
    <property type="component" value="Unassembled WGS sequence"/>
</dbReference>
<dbReference type="EMBL" id="LVKK01000055">
    <property type="protein sequence ID" value="OAG38505.1"/>
    <property type="molecule type" value="Genomic_DNA"/>
</dbReference>
<comment type="caution">
    <text evidence="2">The sequence shown here is derived from an EMBL/GenBank/DDBJ whole genome shotgun (WGS) entry which is preliminary data.</text>
</comment>
<sequence length="831" mass="95102">MEFIFLPWVEDGRTNDVDRQLQSSRRHQHTALASHRKNRELRSLQRKRLHNIHQSEPNSTSPGSTEQLPRTRNLWDMTRSATLQTSDASTTQDNTPPPPSPRTLLDTTRWGSLNLFGQLELSAEVQKIFDDALIHQWPAFALATHDAAITEIRVTAIRTSLLAPHCLFATIYAGECYRSYFDGTTPHNEMLQLQSKQQALKHLRRAIQDNEGVASDEVLWTITLLAIHGSVRTRKQPRFAAPLYRDNEFYSSLEFERAHLHALRTLVNQKGGLKNLTLHGLSNMISMVDTFHSLRTLTKPVFPPFYPASYLVASLRETWDDVVESRFATYQDGFVFLDALRGGPRLHHIIRQVRVLLETFSLCLRDSRRSPDFMLMVHARRAIQHEALRLRSEGDCLLEVARLSFIIFLAEFAWTLPIIGDFHERVTKLLLQALEECALCQHWQTHHEFLLWATIVGGLAARQSPRVSSFALKLRDSSMAIDKDSWAYVKSVSQKFLPLEYDLGDLCHNFWDEACDFLMEKPVDEKLDSLRIIWQGSSKQQLLRISFQQKAGTLAIGITLEVKHFAEARQPHVWLRIAKEEGLELRRRPITGSGSRMPGRGSGYKIDWHSERDLFKRGANDGPLGNRLLSRVVKEAEAVSDSSTPSHHRETSHLRRTESINQTAPDKEVVPGPSPRTHALELSHSTLSVISPRLMQQSLYGVPTDHYFLCWPAWAIYSALGQHGLMQGTVCEGSHQEVKSPPEYLTLPESLRPSPLQLAVPHRRWIDRFPFPRLRDNMILLGGLIDLDDFVRDLFGMASLILRHEVRRATWDPESWAIGREFSAKWGYLFQ</sequence>
<proteinExistence type="predicted"/>
<evidence type="ECO:0000313" key="3">
    <source>
        <dbReference type="Proteomes" id="UP000077002"/>
    </source>
</evidence>
<feature type="compositionally biased region" description="Polar residues" evidence="1">
    <location>
        <begin position="79"/>
        <end position="94"/>
    </location>
</feature>
<gene>
    <name evidence="2" type="ORF">AYO21_07327</name>
</gene>
<dbReference type="PANTHER" id="PTHR37540">
    <property type="entry name" value="TRANSCRIPTION FACTOR (ACR-2), PUTATIVE-RELATED-RELATED"/>
    <property type="match status" value="1"/>
</dbReference>
<feature type="region of interest" description="Disordered" evidence="1">
    <location>
        <begin position="636"/>
        <end position="677"/>
    </location>
</feature>
<organism evidence="2 3">
    <name type="scientific">Fonsecaea monophora</name>
    <dbReference type="NCBI Taxonomy" id="254056"/>
    <lineage>
        <taxon>Eukaryota</taxon>
        <taxon>Fungi</taxon>
        <taxon>Dikarya</taxon>
        <taxon>Ascomycota</taxon>
        <taxon>Pezizomycotina</taxon>
        <taxon>Eurotiomycetes</taxon>
        <taxon>Chaetothyriomycetidae</taxon>
        <taxon>Chaetothyriales</taxon>
        <taxon>Herpotrichiellaceae</taxon>
        <taxon>Fonsecaea</taxon>
    </lineage>
</organism>
<dbReference type="OrthoDB" id="2245989at2759"/>
<accession>A0A177F2I2</accession>
<dbReference type="GeneID" id="34602483"/>
<dbReference type="InterPro" id="IPR021833">
    <property type="entry name" value="DUF3425"/>
</dbReference>
<protein>
    <submittedName>
        <fullName evidence="2">Uncharacterized protein</fullName>
    </submittedName>
</protein>
<evidence type="ECO:0000256" key="1">
    <source>
        <dbReference type="SAM" id="MobiDB-lite"/>
    </source>
</evidence>
<name>A0A177F2I2_9EURO</name>
<reference evidence="2 3" key="1">
    <citation type="submission" date="2016-03" db="EMBL/GenBank/DDBJ databases">
        <title>Draft genome sequence of the Fonsecaea monophora CBS 269.37.</title>
        <authorList>
            <person name="Bombassaro A."/>
            <person name="Vinicius W.A."/>
            <person name="De Hoog S."/>
            <person name="Sun J."/>
            <person name="Souza E.M."/>
            <person name="Raittz R.T."/>
            <person name="Costa F."/>
            <person name="Leao A.C."/>
            <person name="Tadra-Sfeir M.Z."/>
            <person name="Baura V."/>
            <person name="Balsanelli E."/>
            <person name="Pedrosa F.O."/>
            <person name="Moreno L.F."/>
            <person name="Steffens M.B."/>
            <person name="Xi L."/>
            <person name="Bocca A.L."/>
            <person name="Felipe M.S."/>
            <person name="Teixeira M."/>
            <person name="Telles Filho F.Q."/>
            <person name="Azevedo C.M."/>
            <person name="Gomes R."/>
            <person name="Vicente V.A."/>
        </authorList>
    </citation>
    <scope>NUCLEOTIDE SEQUENCE [LARGE SCALE GENOMIC DNA]</scope>
    <source>
        <strain evidence="2 3">CBS 269.37</strain>
    </source>
</reference>
<feature type="compositionally biased region" description="Polar residues" evidence="1">
    <location>
        <begin position="52"/>
        <end position="70"/>
    </location>
</feature>
<keyword evidence="3" id="KW-1185">Reference proteome</keyword>
<evidence type="ECO:0000313" key="2">
    <source>
        <dbReference type="EMBL" id="OAG38505.1"/>
    </source>
</evidence>
<dbReference type="AlphaFoldDB" id="A0A177F2I2"/>
<dbReference type="RefSeq" id="XP_022510457.1">
    <property type="nucleotide sequence ID" value="XM_022657284.1"/>
</dbReference>
<dbReference type="Pfam" id="PF11905">
    <property type="entry name" value="DUF3425"/>
    <property type="match status" value="1"/>
</dbReference>
<dbReference type="PANTHER" id="PTHR37540:SF5">
    <property type="entry name" value="TRANSCRIPTION FACTOR DOMAIN-CONTAINING PROTEIN"/>
    <property type="match status" value="1"/>
</dbReference>
<feature type="compositionally biased region" description="Basic and acidic residues" evidence="1">
    <location>
        <begin position="647"/>
        <end position="658"/>
    </location>
</feature>
<feature type="compositionally biased region" description="Basic residues" evidence="1">
    <location>
        <begin position="24"/>
        <end position="51"/>
    </location>
</feature>